<sequence length="487" mass="49316">MVSLDIGALFLALPRLGAALQASSTQLLWITDIYGFFIAGCLITMGSLGDRIGRRRLLMAGTSAFAVLSVLAAFAPTAEMLIGVRGLLGIAGATLMPSTLALISTTFSDPRQRRQAIALWMGCLMAGATLGPVLGGVLLEHFWWGSVFLPAVPVALLALVTAPVVLPEDRGTGRGALDVTSAGLSLTAVLPTVYAVKEVAAHGWSAVATALPAAVVGVGCAVTFTRRQRRLVTPLLDLRPFAQRSFRIVAAIGLVTAATTGGLFLVFSQYIQMAQPLSPLRAGLWLTPAAVAMAAGSLLTPGLLRRGRVHCVLAAGLATAAAGSLLLSRADGPLMAAVAIAVIHGGLGPVFTATTDLIVASAPPERSGSAAAVSETISELGLALGVAVLGSLATAVHRHTLSDDPRSATTTEALSAAGESLAGAVAVVSHHPDTAASVESLAAIREAGTSGLSATAACAAVVLAGPAIVAATRLRPFHVTRSPSGRI</sequence>
<keyword evidence="3" id="KW-1003">Cell membrane</keyword>
<evidence type="ECO:0000256" key="4">
    <source>
        <dbReference type="ARBA" id="ARBA00022692"/>
    </source>
</evidence>
<proteinExistence type="predicted"/>
<feature type="transmembrane region" description="Helical" evidence="7">
    <location>
        <begin position="311"/>
        <end position="328"/>
    </location>
</feature>
<dbReference type="Gene3D" id="1.20.1720.10">
    <property type="entry name" value="Multidrug resistance protein D"/>
    <property type="match status" value="1"/>
</dbReference>
<dbReference type="GO" id="GO:0022857">
    <property type="term" value="F:transmembrane transporter activity"/>
    <property type="evidence" value="ECO:0007669"/>
    <property type="project" value="InterPro"/>
</dbReference>
<dbReference type="EMBL" id="JAAGWE010000037">
    <property type="protein sequence ID" value="NEM08324.1"/>
    <property type="molecule type" value="Genomic_DNA"/>
</dbReference>
<dbReference type="AlphaFoldDB" id="A0A6P0GM44"/>
<protein>
    <submittedName>
        <fullName evidence="9">MFS transporter</fullName>
    </submittedName>
</protein>
<organism evidence="9 10">
    <name type="scientific">Geodermatophilus normandii</name>
    <dbReference type="NCBI Taxonomy" id="1137989"/>
    <lineage>
        <taxon>Bacteria</taxon>
        <taxon>Bacillati</taxon>
        <taxon>Actinomycetota</taxon>
        <taxon>Actinomycetes</taxon>
        <taxon>Geodermatophilales</taxon>
        <taxon>Geodermatophilaceae</taxon>
        <taxon>Geodermatophilus</taxon>
    </lineage>
</organism>
<keyword evidence="2" id="KW-0813">Transport</keyword>
<evidence type="ECO:0000313" key="9">
    <source>
        <dbReference type="EMBL" id="NEM08324.1"/>
    </source>
</evidence>
<reference evidence="9 10" key="1">
    <citation type="submission" date="2019-12" db="EMBL/GenBank/DDBJ databases">
        <title>WGS of CPCC 203550 I12A-02606.</title>
        <authorList>
            <person name="Jiang Z."/>
        </authorList>
    </citation>
    <scope>NUCLEOTIDE SEQUENCE [LARGE SCALE GENOMIC DNA]</scope>
    <source>
        <strain evidence="9 10">I12A-02606</strain>
    </source>
</reference>
<feature type="transmembrane region" description="Helical" evidence="7">
    <location>
        <begin position="283"/>
        <end position="304"/>
    </location>
</feature>
<dbReference type="CDD" id="cd17321">
    <property type="entry name" value="MFS_MMR_MDR_like"/>
    <property type="match status" value="1"/>
</dbReference>
<dbReference type="SUPFAM" id="SSF103473">
    <property type="entry name" value="MFS general substrate transporter"/>
    <property type="match status" value="1"/>
</dbReference>
<feature type="transmembrane region" description="Helical" evidence="7">
    <location>
        <begin position="116"/>
        <end position="135"/>
    </location>
</feature>
<feature type="transmembrane region" description="Helical" evidence="7">
    <location>
        <begin position="380"/>
        <end position="397"/>
    </location>
</feature>
<gene>
    <name evidence="9" type="ORF">GCU54_20340</name>
</gene>
<dbReference type="RefSeq" id="WP_163478453.1">
    <property type="nucleotide sequence ID" value="NZ_JAAGWE010000037.1"/>
</dbReference>
<dbReference type="InterPro" id="IPR011701">
    <property type="entry name" value="MFS"/>
</dbReference>
<evidence type="ECO:0000313" key="10">
    <source>
        <dbReference type="Proteomes" id="UP000471126"/>
    </source>
</evidence>
<feature type="transmembrane region" description="Helical" evidence="7">
    <location>
        <begin position="177"/>
        <end position="196"/>
    </location>
</feature>
<evidence type="ECO:0000256" key="7">
    <source>
        <dbReference type="SAM" id="Phobius"/>
    </source>
</evidence>
<dbReference type="GO" id="GO:0005886">
    <property type="term" value="C:plasma membrane"/>
    <property type="evidence" value="ECO:0007669"/>
    <property type="project" value="UniProtKB-SubCell"/>
</dbReference>
<dbReference type="PANTHER" id="PTHR42718:SF47">
    <property type="entry name" value="METHYL VIOLOGEN RESISTANCE PROTEIN SMVA"/>
    <property type="match status" value="1"/>
</dbReference>
<feature type="transmembrane region" description="Helical" evidence="7">
    <location>
        <begin position="246"/>
        <end position="271"/>
    </location>
</feature>
<comment type="subcellular location">
    <subcellularLocation>
        <location evidence="1">Cell membrane</location>
        <topology evidence="1">Multi-pass membrane protein</topology>
    </subcellularLocation>
</comment>
<name>A0A6P0GM44_9ACTN</name>
<keyword evidence="6 7" id="KW-0472">Membrane</keyword>
<feature type="transmembrane region" description="Helical" evidence="7">
    <location>
        <begin position="451"/>
        <end position="471"/>
    </location>
</feature>
<keyword evidence="4 7" id="KW-0812">Transmembrane</keyword>
<accession>A0A6P0GM44</accession>
<dbReference type="PANTHER" id="PTHR42718">
    <property type="entry name" value="MAJOR FACILITATOR SUPERFAMILY MULTIDRUG TRANSPORTER MFSC"/>
    <property type="match status" value="1"/>
</dbReference>
<feature type="transmembrane region" description="Helical" evidence="7">
    <location>
        <begin position="202"/>
        <end position="225"/>
    </location>
</feature>
<keyword evidence="5 7" id="KW-1133">Transmembrane helix</keyword>
<dbReference type="Proteomes" id="UP000471126">
    <property type="component" value="Unassembled WGS sequence"/>
</dbReference>
<dbReference type="Pfam" id="PF07690">
    <property type="entry name" value="MFS_1"/>
    <property type="match status" value="1"/>
</dbReference>
<comment type="caution">
    <text evidence="9">The sequence shown here is derived from an EMBL/GenBank/DDBJ whole genome shotgun (WGS) entry which is preliminary data.</text>
</comment>
<feature type="transmembrane region" description="Helical" evidence="7">
    <location>
        <begin position="334"/>
        <end position="359"/>
    </location>
</feature>
<evidence type="ECO:0000256" key="2">
    <source>
        <dbReference type="ARBA" id="ARBA00022448"/>
    </source>
</evidence>
<dbReference type="InterPro" id="IPR036259">
    <property type="entry name" value="MFS_trans_sf"/>
</dbReference>
<evidence type="ECO:0000256" key="1">
    <source>
        <dbReference type="ARBA" id="ARBA00004651"/>
    </source>
</evidence>
<feature type="transmembrane region" description="Helical" evidence="7">
    <location>
        <begin position="57"/>
        <end position="76"/>
    </location>
</feature>
<evidence type="ECO:0000256" key="5">
    <source>
        <dbReference type="ARBA" id="ARBA00022989"/>
    </source>
</evidence>
<feature type="transmembrane region" description="Helical" evidence="7">
    <location>
        <begin position="27"/>
        <end position="45"/>
    </location>
</feature>
<evidence type="ECO:0000256" key="6">
    <source>
        <dbReference type="ARBA" id="ARBA00023136"/>
    </source>
</evidence>
<feature type="transmembrane region" description="Helical" evidence="7">
    <location>
        <begin position="141"/>
        <end position="165"/>
    </location>
</feature>
<dbReference type="InterPro" id="IPR020846">
    <property type="entry name" value="MFS_dom"/>
</dbReference>
<feature type="transmembrane region" description="Helical" evidence="7">
    <location>
        <begin position="82"/>
        <end position="104"/>
    </location>
</feature>
<dbReference type="PROSITE" id="PS50850">
    <property type="entry name" value="MFS"/>
    <property type="match status" value="1"/>
</dbReference>
<dbReference type="Gene3D" id="1.20.1250.20">
    <property type="entry name" value="MFS general substrate transporter like domains"/>
    <property type="match status" value="1"/>
</dbReference>
<feature type="domain" description="Major facilitator superfamily (MFS) profile" evidence="8">
    <location>
        <begin position="1"/>
        <end position="435"/>
    </location>
</feature>
<evidence type="ECO:0000259" key="8">
    <source>
        <dbReference type="PROSITE" id="PS50850"/>
    </source>
</evidence>
<evidence type="ECO:0000256" key="3">
    <source>
        <dbReference type="ARBA" id="ARBA00022475"/>
    </source>
</evidence>